<keyword evidence="9" id="KW-1185">Reference proteome</keyword>
<dbReference type="InterPro" id="IPR018108">
    <property type="entry name" value="MCP_transmembrane"/>
</dbReference>
<feature type="transmembrane region" description="Helical" evidence="7">
    <location>
        <begin position="220"/>
        <end position="241"/>
    </location>
</feature>
<keyword evidence="3 5" id="KW-0812">Transmembrane</keyword>
<sequence length="312" mass="35951">MVYTCNINNVKVIEYDMLDKGKYFPLVALSGFTARSCLYPFMLIKTRLQVQKQNALYKGTFDAFNKIVMKEGVRGLYKGFWFQNFFIVAQMSYITTYEYVRNAVKQTPFHNDKLRSFIAGGCASIVGQTFTVPVDIVGQHLQMMNLKKPPDQGRSTFQLRAGPALDVIKDVYAKYGVRGFYKGYLVTMAVYPPNSAVWWMSYQKYLELLSAVSPSWIPWLIIQSFVAAPLSGATCAVLFAFPDAIRTRVQVDKTEFVHTVITLWKEEHFGVFTKGVTARLIYSSIFSFWIIFFYEAIKRFSVLEQYKDEITW</sequence>
<dbReference type="Gene3D" id="1.50.40.10">
    <property type="entry name" value="Mitochondrial carrier domain"/>
    <property type="match status" value="2"/>
</dbReference>
<keyword evidence="7" id="KW-1133">Transmembrane helix</keyword>
<evidence type="ECO:0000313" key="9">
    <source>
        <dbReference type="Proteomes" id="UP001208570"/>
    </source>
</evidence>
<dbReference type="InterPro" id="IPR042164">
    <property type="entry name" value="SLC25A44"/>
</dbReference>
<evidence type="ECO:0008006" key="10">
    <source>
        <dbReference type="Google" id="ProtNLM"/>
    </source>
</evidence>
<evidence type="ECO:0000256" key="3">
    <source>
        <dbReference type="ARBA" id="ARBA00022692"/>
    </source>
</evidence>
<feature type="repeat" description="Solcar" evidence="5">
    <location>
        <begin position="22"/>
        <end position="103"/>
    </location>
</feature>
<comment type="similarity">
    <text evidence="2 6">Belongs to the mitochondrial carrier (TC 2.A.29) family.</text>
</comment>
<dbReference type="PANTHER" id="PTHR46314">
    <property type="entry name" value="SOLUTE CARRIER FAMILY 25 MEMBER 44"/>
    <property type="match status" value="1"/>
</dbReference>
<dbReference type="Pfam" id="PF00153">
    <property type="entry name" value="Mito_carr"/>
    <property type="match status" value="3"/>
</dbReference>
<feature type="transmembrane region" description="Helical" evidence="7">
    <location>
        <begin position="280"/>
        <end position="297"/>
    </location>
</feature>
<comment type="caution">
    <text evidence="8">The sequence shown here is derived from an EMBL/GenBank/DDBJ whole genome shotgun (WGS) entry which is preliminary data.</text>
</comment>
<evidence type="ECO:0000313" key="8">
    <source>
        <dbReference type="EMBL" id="KAK2167719.1"/>
    </source>
</evidence>
<dbReference type="GO" id="GO:0016020">
    <property type="term" value="C:membrane"/>
    <property type="evidence" value="ECO:0007669"/>
    <property type="project" value="UniProtKB-SubCell"/>
</dbReference>
<comment type="subcellular location">
    <subcellularLocation>
        <location evidence="1">Membrane</location>
        <topology evidence="1">Multi-pass membrane protein</topology>
    </subcellularLocation>
</comment>
<keyword evidence="4 5" id="KW-0472">Membrane</keyword>
<dbReference type="AlphaFoldDB" id="A0AAD9K9U1"/>
<feature type="transmembrane region" description="Helical" evidence="7">
    <location>
        <begin position="183"/>
        <end position="200"/>
    </location>
</feature>
<proteinExistence type="inferred from homology"/>
<dbReference type="GO" id="GO:0009083">
    <property type="term" value="P:branched-chain amino acid catabolic process"/>
    <property type="evidence" value="ECO:0007669"/>
    <property type="project" value="InterPro"/>
</dbReference>
<dbReference type="GO" id="GO:0015658">
    <property type="term" value="F:branched-chain amino acid transmembrane transporter activity"/>
    <property type="evidence" value="ECO:0007669"/>
    <property type="project" value="InterPro"/>
</dbReference>
<dbReference type="Proteomes" id="UP001208570">
    <property type="component" value="Unassembled WGS sequence"/>
</dbReference>
<dbReference type="GO" id="GO:0005739">
    <property type="term" value="C:mitochondrion"/>
    <property type="evidence" value="ECO:0007669"/>
    <property type="project" value="InterPro"/>
</dbReference>
<keyword evidence="6" id="KW-0813">Transport</keyword>
<accession>A0AAD9K9U1</accession>
<evidence type="ECO:0000256" key="2">
    <source>
        <dbReference type="ARBA" id="ARBA00006375"/>
    </source>
</evidence>
<evidence type="ECO:0000256" key="1">
    <source>
        <dbReference type="ARBA" id="ARBA00004141"/>
    </source>
</evidence>
<dbReference type="EMBL" id="JAODUP010000025">
    <property type="protein sequence ID" value="KAK2167719.1"/>
    <property type="molecule type" value="Genomic_DNA"/>
</dbReference>
<reference evidence="8" key="1">
    <citation type="journal article" date="2023" name="Mol. Biol. Evol.">
        <title>Third-Generation Sequencing Reveals the Adaptive Role of the Epigenome in Three Deep-Sea Polychaetes.</title>
        <authorList>
            <person name="Perez M."/>
            <person name="Aroh O."/>
            <person name="Sun Y."/>
            <person name="Lan Y."/>
            <person name="Juniper S.K."/>
            <person name="Young C.R."/>
            <person name="Angers B."/>
            <person name="Qian P.Y."/>
        </authorList>
    </citation>
    <scope>NUCLEOTIDE SEQUENCE</scope>
    <source>
        <strain evidence="8">P08H-3</strain>
    </source>
</reference>
<feature type="repeat" description="Solcar" evidence="5">
    <location>
        <begin position="219"/>
        <end position="300"/>
    </location>
</feature>
<evidence type="ECO:0000256" key="7">
    <source>
        <dbReference type="SAM" id="Phobius"/>
    </source>
</evidence>
<evidence type="ECO:0000256" key="4">
    <source>
        <dbReference type="ARBA" id="ARBA00023136"/>
    </source>
</evidence>
<organism evidence="8 9">
    <name type="scientific">Paralvinella palmiformis</name>
    <dbReference type="NCBI Taxonomy" id="53620"/>
    <lineage>
        <taxon>Eukaryota</taxon>
        <taxon>Metazoa</taxon>
        <taxon>Spiralia</taxon>
        <taxon>Lophotrochozoa</taxon>
        <taxon>Annelida</taxon>
        <taxon>Polychaeta</taxon>
        <taxon>Sedentaria</taxon>
        <taxon>Canalipalpata</taxon>
        <taxon>Terebellida</taxon>
        <taxon>Terebelliformia</taxon>
        <taxon>Alvinellidae</taxon>
        <taxon>Paralvinella</taxon>
    </lineage>
</organism>
<evidence type="ECO:0000256" key="5">
    <source>
        <dbReference type="PROSITE-ProRule" id="PRU00282"/>
    </source>
</evidence>
<feature type="repeat" description="Solcar" evidence="5">
    <location>
        <begin position="111"/>
        <end position="208"/>
    </location>
</feature>
<protein>
    <recommendedName>
        <fullName evidence="10">Solute carrier family 25 member 44</fullName>
    </recommendedName>
</protein>
<dbReference type="PROSITE" id="PS50920">
    <property type="entry name" value="SOLCAR"/>
    <property type="match status" value="3"/>
</dbReference>
<name>A0AAD9K9U1_9ANNE</name>
<gene>
    <name evidence="8" type="ORF">LSH36_25g10125</name>
</gene>
<dbReference type="InterPro" id="IPR023395">
    <property type="entry name" value="MCP_dom_sf"/>
</dbReference>
<evidence type="ECO:0000256" key="6">
    <source>
        <dbReference type="RuleBase" id="RU000488"/>
    </source>
</evidence>
<dbReference type="SUPFAM" id="SSF103506">
    <property type="entry name" value="Mitochondrial carrier"/>
    <property type="match status" value="1"/>
</dbReference>
<dbReference type="PANTHER" id="PTHR46314:SF2">
    <property type="entry name" value="SOLUTE CARRIER FAMILY 25 MEMBER 44"/>
    <property type="match status" value="1"/>
</dbReference>